<dbReference type="EMBL" id="JAVIIQ010000024">
    <property type="protein sequence ID" value="MDX8535627.1"/>
    <property type="molecule type" value="Genomic_DNA"/>
</dbReference>
<comment type="caution">
    <text evidence="1">The sequence shown here is derived from an EMBL/GenBank/DDBJ whole genome shotgun (WGS) entry which is preliminary data.</text>
</comment>
<keyword evidence="2" id="KW-1185">Reference proteome</keyword>
<sequence length="54" mass="5854">MVLSETFASRHFANTLNIVSAILGRKPLHAGIALDSDVIVSRRSNSRTRMNAAS</sequence>
<dbReference type="Proteomes" id="UP001285154">
    <property type="component" value="Unassembled WGS sequence"/>
</dbReference>
<accession>A0ABU5AEC6</accession>
<reference evidence="1 2" key="1">
    <citation type="submission" date="2023-08" db="EMBL/GenBank/DDBJ databases">
        <title>Implementing the SeqCode for naming new Mesorhizobium species isolated from Vachellia karroo root nodules.</title>
        <authorList>
            <person name="Van Lill M."/>
        </authorList>
    </citation>
    <scope>NUCLEOTIDE SEQUENCE [LARGE SCALE GENOMIC DNA]</scope>
    <source>
        <strain evidence="1 2">VK25D</strain>
    </source>
</reference>
<gene>
    <name evidence="1" type="ORF">RFM42_31970</name>
</gene>
<protein>
    <submittedName>
        <fullName evidence="1">Uncharacterized protein</fullName>
    </submittedName>
</protein>
<name>A0ABU5AEC6_9HYPH</name>
<organism evidence="1 2">
    <name type="scientific">Mesorhizobium vachelliae</name>
    <dbReference type="NCBI Taxonomy" id="3072309"/>
    <lineage>
        <taxon>Bacteria</taxon>
        <taxon>Pseudomonadati</taxon>
        <taxon>Pseudomonadota</taxon>
        <taxon>Alphaproteobacteria</taxon>
        <taxon>Hyphomicrobiales</taxon>
        <taxon>Phyllobacteriaceae</taxon>
        <taxon>Mesorhizobium</taxon>
    </lineage>
</organism>
<dbReference type="RefSeq" id="WP_320319337.1">
    <property type="nucleotide sequence ID" value="NZ_JAVIIR010000026.1"/>
</dbReference>
<evidence type="ECO:0000313" key="1">
    <source>
        <dbReference type="EMBL" id="MDX8535627.1"/>
    </source>
</evidence>
<evidence type="ECO:0000313" key="2">
    <source>
        <dbReference type="Proteomes" id="UP001285154"/>
    </source>
</evidence>
<proteinExistence type="predicted"/>